<accession>A0A4R1Q2D6</accession>
<dbReference type="InterPro" id="IPR029044">
    <property type="entry name" value="Nucleotide-diphossugar_trans"/>
</dbReference>
<dbReference type="PANTHER" id="PTHR22916:SF3">
    <property type="entry name" value="UDP-GLCNAC:BETAGAL BETA-1,3-N-ACETYLGLUCOSAMINYLTRANSFERASE-LIKE PROTEIN 1"/>
    <property type="match status" value="1"/>
</dbReference>
<gene>
    <name evidence="2" type="ORF">EV691_101111</name>
</gene>
<keyword evidence="2" id="KW-0808">Transferase</keyword>
<dbReference type="AlphaFoldDB" id="A0A4R1Q2D6"/>
<dbReference type="EMBL" id="SMMU01000001">
    <property type="protein sequence ID" value="TCL34676.1"/>
    <property type="molecule type" value="Genomic_DNA"/>
</dbReference>
<dbReference type="InterPro" id="IPR001173">
    <property type="entry name" value="Glyco_trans_2-like"/>
</dbReference>
<sequence length="388" mass="44587">MGLCQRASKCLKKNNPEFCKRIFFRGPLIKSKMHKYSIYPKFALCSIKPENAMNSEKVSIIIPVYNVEKYLAECLNSAISQDHGNIEIIAINDGSTDASLSILEEFQAKHDNMIVRSIRNQGLSVARNTGLEIATGDYILFLDSDDFIEKHTASTCLKHFRQHQTDIVFFSPNVFFDGVSEDVGRKFKSESITDLQNESCPAHLFFTKSINLKKYQVSACLYIYKKNKLGNIKFHPKTLYEDCLFTTRLLLENNNVKVTCIPDKLYNRRVRPESIMTQKKQEKHVLGYLIVAEELLKLKLTKEKSETGKALNHFIQVMLSNASTTYRIVYNHKLSHHIRKRLIILYSKTRPTLRTLKNIAPYIFPELLEIINLLKAFTVNKSTGGSKF</sequence>
<reference evidence="2 3" key="1">
    <citation type="submission" date="2019-03" db="EMBL/GenBank/DDBJ databases">
        <title>Genomic Encyclopedia of Type Strains, Phase IV (KMG-IV): sequencing the most valuable type-strain genomes for metagenomic binning, comparative biology and taxonomic classification.</title>
        <authorList>
            <person name="Goeker M."/>
        </authorList>
    </citation>
    <scope>NUCLEOTIDE SEQUENCE [LARGE SCALE GENOMIC DNA]</scope>
    <source>
        <strain evidence="2 3">DSM 2286</strain>
    </source>
</reference>
<name>A0A4R1Q2D6_9GAMM</name>
<evidence type="ECO:0000259" key="1">
    <source>
        <dbReference type="Pfam" id="PF00535"/>
    </source>
</evidence>
<dbReference type="SUPFAM" id="SSF53448">
    <property type="entry name" value="Nucleotide-diphospho-sugar transferases"/>
    <property type="match status" value="1"/>
</dbReference>
<evidence type="ECO:0000313" key="3">
    <source>
        <dbReference type="Proteomes" id="UP000295169"/>
    </source>
</evidence>
<comment type="caution">
    <text evidence="2">The sequence shown here is derived from an EMBL/GenBank/DDBJ whole genome shotgun (WGS) entry which is preliminary data.</text>
</comment>
<proteinExistence type="predicted"/>
<dbReference type="Pfam" id="PF00535">
    <property type="entry name" value="Glycos_transf_2"/>
    <property type="match status" value="1"/>
</dbReference>
<dbReference type="Proteomes" id="UP000295169">
    <property type="component" value="Unassembled WGS sequence"/>
</dbReference>
<dbReference type="Gene3D" id="3.90.550.10">
    <property type="entry name" value="Spore Coat Polysaccharide Biosynthesis Protein SpsA, Chain A"/>
    <property type="match status" value="1"/>
</dbReference>
<dbReference type="PANTHER" id="PTHR22916">
    <property type="entry name" value="GLYCOSYLTRANSFERASE"/>
    <property type="match status" value="1"/>
</dbReference>
<feature type="domain" description="Glycosyltransferase 2-like" evidence="1">
    <location>
        <begin position="59"/>
        <end position="187"/>
    </location>
</feature>
<organism evidence="2 3">
    <name type="scientific">Azotobacter chroococcum</name>
    <dbReference type="NCBI Taxonomy" id="353"/>
    <lineage>
        <taxon>Bacteria</taxon>
        <taxon>Pseudomonadati</taxon>
        <taxon>Pseudomonadota</taxon>
        <taxon>Gammaproteobacteria</taxon>
        <taxon>Pseudomonadales</taxon>
        <taxon>Pseudomonadaceae</taxon>
        <taxon>Azotobacter</taxon>
    </lineage>
</organism>
<protein>
    <submittedName>
        <fullName evidence="2">Glycosyltransferase involved in cell wall biosynthesis</fullName>
    </submittedName>
</protein>
<dbReference type="GO" id="GO:0016758">
    <property type="term" value="F:hexosyltransferase activity"/>
    <property type="evidence" value="ECO:0007669"/>
    <property type="project" value="UniProtKB-ARBA"/>
</dbReference>
<dbReference type="CDD" id="cd00761">
    <property type="entry name" value="Glyco_tranf_GTA_type"/>
    <property type="match status" value="1"/>
</dbReference>
<evidence type="ECO:0000313" key="2">
    <source>
        <dbReference type="EMBL" id="TCL34676.1"/>
    </source>
</evidence>